<evidence type="ECO:0000313" key="1">
    <source>
        <dbReference type="EMBL" id="KAK8767555.1"/>
    </source>
</evidence>
<gene>
    <name evidence="1" type="ORF">V5799_005665</name>
</gene>
<dbReference type="AlphaFoldDB" id="A0AAQ4DYL5"/>
<comment type="caution">
    <text evidence="1">The sequence shown here is derived from an EMBL/GenBank/DDBJ whole genome shotgun (WGS) entry which is preliminary data.</text>
</comment>
<evidence type="ECO:0000313" key="2">
    <source>
        <dbReference type="Proteomes" id="UP001321473"/>
    </source>
</evidence>
<reference evidence="1 2" key="1">
    <citation type="journal article" date="2023" name="Arcadia Sci">
        <title>De novo assembly of a long-read Amblyomma americanum tick genome.</title>
        <authorList>
            <person name="Chou S."/>
            <person name="Poskanzer K.E."/>
            <person name="Rollins M."/>
            <person name="Thuy-Boun P.S."/>
        </authorList>
    </citation>
    <scope>NUCLEOTIDE SEQUENCE [LARGE SCALE GENOMIC DNA]</scope>
    <source>
        <strain evidence="1">F_SG_1</strain>
        <tissue evidence="1">Salivary glands</tissue>
    </source>
</reference>
<dbReference type="Proteomes" id="UP001321473">
    <property type="component" value="Unassembled WGS sequence"/>
</dbReference>
<dbReference type="EMBL" id="JARKHS020025358">
    <property type="protein sequence ID" value="KAK8767555.1"/>
    <property type="molecule type" value="Genomic_DNA"/>
</dbReference>
<name>A0AAQ4DYL5_AMBAM</name>
<keyword evidence="2" id="KW-1185">Reference proteome</keyword>
<sequence length="125" mass="14263">MSAECFSWRLFAANVHTRSRFTSEEEEKNSERQLAGFVPQSLALVPSCAASVERLPFLTGYYDAVFQMLQTNQLFALHQIYPHRCLYSHRNSARVLPVEISRHTGALRCGNSRALGTRSRKARIF</sequence>
<proteinExistence type="predicted"/>
<protein>
    <submittedName>
        <fullName evidence="1">Uncharacterized protein</fullName>
    </submittedName>
</protein>
<accession>A0AAQ4DYL5</accession>
<organism evidence="1 2">
    <name type="scientific">Amblyomma americanum</name>
    <name type="common">Lone star tick</name>
    <dbReference type="NCBI Taxonomy" id="6943"/>
    <lineage>
        <taxon>Eukaryota</taxon>
        <taxon>Metazoa</taxon>
        <taxon>Ecdysozoa</taxon>
        <taxon>Arthropoda</taxon>
        <taxon>Chelicerata</taxon>
        <taxon>Arachnida</taxon>
        <taxon>Acari</taxon>
        <taxon>Parasitiformes</taxon>
        <taxon>Ixodida</taxon>
        <taxon>Ixodoidea</taxon>
        <taxon>Ixodidae</taxon>
        <taxon>Amblyomminae</taxon>
        <taxon>Amblyomma</taxon>
    </lineage>
</organism>